<evidence type="ECO:0000313" key="3">
    <source>
        <dbReference type="EMBL" id="WNC67500.1"/>
    </source>
</evidence>
<dbReference type="EMBL" id="CP134146">
    <property type="protein sequence ID" value="WNC67500.1"/>
    <property type="molecule type" value="Genomic_DNA"/>
</dbReference>
<feature type="domain" description="4'-phosphopantetheinyl transferase" evidence="2">
    <location>
        <begin position="96"/>
        <end position="186"/>
    </location>
</feature>
<dbReference type="RefSeq" id="WP_348386659.1">
    <property type="nucleotide sequence ID" value="NZ_CP134146.1"/>
</dbReference>
<evidence type="ECO:0000259" key="2">
    <source>
        <dbReference type="Pfam" id="PF01648"/>
    </source>
</evidence>
<dbReference type="InterPro" id="IPR008278">
    <property type="entry name" value="4-PPantetheinyl_Trfase_dom"/>
</dbReference>
<evidence type="ECO:0000256" key="1">
    <source>
        <dbReference type="ARBA" id="ARBA00022679"/>
    </source>
</evidence>
<protein>
    <submittedName>
        <fullName evidence="3">4'-phosphopantetheinyl transferase superfamily protein</fullName>
    </submittedName>
</protein>
<sequence length="205" mass="23139">MNKLLSQWSGKDVTVEMCTQPLALSKLTINERKQYDSFTTQSRKTDWLKGRNALKTLLQKRGGSLDTEQLSFPNSSYSLTHSNGSAIAVAISDVCGVGIDFETWHKVKPKMAEWFLDNAEQRWLSSLCSKEFDREFVRLWTVKEALFKATMNNEKLGLIDFKLDKPSASAGVATVVNHPHWQLRYRCIVNGVGALCVAFCQRSSI</sequence>
<keyword evidence="1 3" id="KW-0808">Transferase</keyword>
<name>A0ABY9TFF7_9GAMM</name>
<evidence type="ECO:0000313" key="4">
    <source>
        <dbReference type="Proteomes" id="UP001248581"/>
    </source>
</evidence>
<proteinExistence type="predicted"/>
<gene>
    <name evidence="3" type="ORF">RI845_13355</name>
</gene>
<dbReference type="GO" id="GO:0016740">
    <property type="term" value="F:transferase activity"/>
    <property type="evidence" value="ECO:0007669"/>
    <property type="project" value="UniProtKB-KW"/>
</dbReference>
<reference evidence="4" key="1">
    <citation type="submission" date="2023-09" db="EMBL/GenBank/DDBJ databases">
        <authorList>
            <person name="Li S."/>
            <person name="Li X."/>
            <person name="Zhang C."/>
            <person name="Zhao Z."/>
        </authorList>
    </citation>
    <scope>NUCLEOTIDE SEQUENCE [LARGE SCALE GENOMIC DNA]</scope>
    <source>
        <strain evidence="4">SQ345</strain>
    </source>
</reference>
<dbReference type="SUPFAM" id="SSF56214">
    <property type="entry name" value="4'-phosphopantetheinyl transferase"/>
    <property type="match status" value="2"/>
</dbReference>
<dbReference type="InterPro" id="IPR037143">
    <property type="entry name" value="4-PPantetheinyl_Trfase_dom_sf"/>
</dbReference>
<dbReference type="Proteomes" id="UP001248581">
    <property type="component" value="Chromosome"/>
</dbReference>
<dbReference type="Pfam" id="PF01648">
    <property type="entry name" value="ACPS"/>
    <property type="match status" value="1"/>
</dbReference>
<organism evidence="3 4">
    <name type="scientific">Thalassotalea nanhaiensis</name>
    <dbReference type="NCBI Taxonomy" id="3065648"/>
    <lineage>
        <taxon>Bacteria</taxon>
        <taxon>Pseudomonadati</taxon>
        <taxon>Pseudomonadota</taxon>
        <taxon>Gammaproteobacteria</taxon>
        <taxon>Alteromonadales</taxon>
        <taxon>Colwelliaceae</taxon>
        <taxon>Thalassotalea</taxon>
    </lineage>
</organism>
<dbReference type="Gene3D" id="3.90.470.20">
    <property type="entry name" value="4'-phosphopantetheinyl transferase domain"/>
    <property type="match status" value="1"/>
</dbReference>
<accession>A0ABY9TFF7</accession>
<keyword evidence="4" id="KW-1185">Reference proteome</keyword>